<dbReference type="AlphaFoldDB" id="A0A4R7HXS7"/>
<name>A0A4R7HXS7_9ACTN</name>
<sequence>MRQDPIDPELLDHLAVEFGGHGERAVGFLQTAHALLSGDSTESLPRLPEAITYCLREAMKTIPASQPVGGGGLWRSASRAVTDARRRYELVRGLPGEDAEGALDDLLAAIGDLDLVHSQEGIHERRLIAVMVNRTGALPVASGTAPIQEYQDLLGELDEALHGDSSMDRARELWGGCAAILRQLFLPPEVRHLELESLAAVESPSADDVHRLLPLIAGPNHLRHFLSRIATPQWLYALIDTGILDPPADGEPWPVFAAVDRVAPDHGPLVGSWLDAMYDRHPTDAGRAWFVARAAADVGPDAAAVLLRALVDHGSVSGIATIGPFAIEEFEPESPLVEQLADVLLNDAPWHAAYHVDPVVERLVDGTAKSNASRRIQLLSWKLRSAASSEEGHARWFSFERAGSVADWADDHRDDRFSSLLEALVDVIRRAREWVSTDEILAIIDSLPIEVRGRLRAWVLSTSPDTTLDVLIEELSVAISHRDPTGDDLPIVDRVVAEAATREYTEPWLAALGPAPTVVEVAQRLPSHELTEEWLRAYHWTGLLPEEAIGSWAQPAAVIAGAFGRPVRATLEKRSRVVGGTGRSPISLEELAALPVSEAVRRVAEWRPDGSEWLVSARELARTLEALVKADSTAWIASPVQIATELRQPTYIHHYLRSVAQAIEDGARPPIAEILDVIGLVRAHPWVIEPLGRDDFDYDHDWSGAEQAAVDVLKGMADKDLGFGGRDDEVWQVLAAEARNRGAPSAIVSEARDPLDYAINRRCTRALEVVLSFMAHEFRITGTARQAAFDLLEEALRLEGSDGAEHRAIIATRLGFLRHIAPQWVDDAADLMFGDDAPPDLAQVTADVAIKWGRPNRWLFERYRPLLLDAVSRNVDNALDHLMIAMLWTVTGYSVEENIAFLRQTPALLSDAGEGLGRLLRHDDAEEALVATAVSFWDAANSTADPDALPGFGWFAEVGQLDTDLWASRTMTTLDVTSGRIDWSHKVAERAASLQPSTTTLAIMNGLIRGPSDEWDKRRNVERAVELIRAADELSETPEYARLRTTLLERGAL</sequence>
<dbReference type="OrthoDB" id="3638686at2"/>
<proteinExistence type="predicted"/>
<accession>A0A4R7HXS7</accession>
<keyword evidence="2" id="KW-1185">Reference proteome</keyword>
<gene>
    <name evidence="1" type="ORF">BDK89_1460</name>
</gene>
<dbReference type="EMBL" id="SOAU01000001">
    <property type="protein sequence ID" value="TDT15881.1"/>
    <property type="molecule type" value="Genomic_DNA"/>
</dbReference>
<dbReference type="Proteomes" id="UP000294558">
    <property type="component" value="Unassembled WGS sequence"/>
</dbReference>
<evidence type="ECO:0000313" key="1">
    <source>
        <dbReference type="EMBL" id="TDT15881.1"/>
    </source>
</evidence>
<dbReference type="RefSeq" id="WP_133868297.1">
    <property type="nucleotide sequence ID" value="NZ_SOAU01000001.1"/>
</dbReference>
<organism evidence="1 2">
    <name type="scientific">Ilumatobacter fluminis</name>
    <dbReference type="NCBI Taxonomy" id="467091"/>
    <lineage>
        <taxon>Bacteria</taxon>
        <taxon>Bacillati</taxon>
        <taxon>Actinomycetota</taxon>
        <taxon>Acidimicrobiia</taxon>
        <taxon>Acidimicrobiales</taxon>
        <taxon>Ilumatobacteraceae</taxon>
        <taxon>Ilumatobacter</taxon>
    </lineage>
</organism>
<reference evidence="1 2" key="1">
    <citation type="submission" date="2019-03" db="EMBL/GenBank/DDBJ databases">
        <title>Sequencing the genomes of 1000 actinobacteria strains.</title>
        <authorList>
            <person name="Klenk H.-P."/>
        </authorList>
    </citation>
    <scope>NUCLEOTIDE SEQUENCE [LARGE SCALE GENOMIC DNA]</scope>
    <source>
        <strain evidence="1 2">DSM 18936</strain>
    </source>
</reference>
<protein>
    <submittedName>
        <fullName evidence="1">Uncharacterized protein</fullName>
    </submittedName>
</protein>
<comment type="caution">
    <text evidence="1">The sequence shown here is derived from an EMBL/GenBank/DDBJ whole genome shotgun (WGS) entry which is preliminary data.</text>
</comment>
<evidence type="ECO:0000313" key="2">
    <source>
        <dbReference type="Proteomes" id="UP000294558"/>
    </source>
</evidence>